<proteinExistence type="predicted"/>
<protein>
    <submittedName>
        <fullName evidence="1">Uncharacterized protein</fullName>
    </submittedName>
</protein>
<sequence length="69" mass="7698">MIIIIIMMRGMQWPCVRPARFSPAPRDLLSVVDAPPRQIAIRAIAGARRGRDPIRLSFLPLRGFSPGDC</sequence>
<gene>
    <name evidence="1" type="ORF">ETEE_0664</name>
</gene>
<accession>A0A076LF26</accession>
<dbReference type="EMBL" id="CP006664">
    <property type="protein sequence ID" value="AIJ07135.1"/>
    <property type="molecule type" value="Genomic_DNA"/>
</dbReference>
<dbReference type="AlphaFoldDB" id="A0A076LF26"/>
<dbReference type="Proteomes" id="UP000028681">
    <property type="component" value="Chromosome"/>
</dbReference>
<evidence type="ECO:0000313" key="1">
    <source>
        <dbReference type="EMBL" id="AIJ07135.1"/>
    </source>
</evidence>
<organism evidence="1 2">
    <name type="scientific">Edwardsiella anguillarum ET080813</name>
    <dbReference type="NCBI Taxonomy" id="667120"/>
    <lineage>
        <taxon>Bacteria</taxon>
        <taxon>Pseudomonadati</taxon>
        <taxon>Pseudomonadota</taxon>
        <taxon>Gammaproteobacteria</taxon>
        <taxon>Enterobacterales</taxon>
        <taxon>Hafniaceae</taxon>
        <taxon>Edwardsiella</taxon>
    </lineage>
</organism>
<dbReference type="HOGENOM" id="CLU_2769278_0_0_6"/>
<evidence type="ECO:0000313" key="2">
    <source>
        <dbReference type="Proteomes" id="UP000028681"/>
    </source>
</evidence>
<name>A0A076LF26_9GAMM</name>
<reference evidence="1 2" key="1">
    <citation type="journal article" date="2012" name="PLoS ONE">
        <title>Edwardsiella comparative phylogenomics reveal the new intra/inter-species taxonomic relationships, virulence evolution and niche adaptation mechanisms.</title>
        <authorList>
            <person name="Yang M."/>
            <person name="Lv Y."/>
            <person name="Xiao J."/>
            <person name="Wu H."/>
            <person name="Zheng H."/>
            <person name="Liu Q."/>
            <person name="Zhang Y."/>
            <person name="Wang Q."/>
        </authorList>
    </citation>
    <scope>NUCLEOTIDE SEQUENCE [LARGE SCALE GENOMIC DNA]</scope>
    <source>
        <strain evidence="2">080813</strain>
    </source>
</reference>
<dbReference type="KEGG" id="ete:ETEE_0664"/>